<evidence type="ECO:0000256" key="5">
    <source>
        <dbReference type="ARBA" id="ARBA00021006"/>
    </source>
</evidence>
<geneLocation type="mitochondrion" evidence="19"/>
<keyword evidence="10 17" id="KW-0249">Electron transport</keyword>
<dbReference type="EMBL" id="OM677821">
    <property type="protein sequence ID" value="UZT67422.1"/>
    <property type="molecule type" value="Genomic_DNA"/>
</dbReference>
<feature type="transmembrane region" description="Helical" evidence="17">
    <location>
        <begin position="213"/>
        <end position="232"/>
    </location>
</feature>
<feature type="transmembrane region" description="Helical" evidence="17">
    <location>
        <begin position="244"/>
        <end position="262"/>
    </location>
</feature>
<dbReference type="Pfam" id="PF00361">
    <property type="entry name" value="Proton_antipo_M"/>
    <property type="match status" value="1"/>
</dbReference>
<accession>A0A9E8G7F6</accession>
<feature type="domain" description="NADH:quinone oxidoreductase/Mrp antiporter transmembrane" evidence="18">
    <location>
        <begin position="102"/>
        <end position="385"/>
    </location>
</feature>
<feature type="transmembrane region" description="Helical" evidence="17">
    <location>
        <begin position="294"/>
        <end position="315"/>
    </location>
</feature>
<dbReference type="PANTHER" id="PTHR43507">
    <property type="entry name" value="NADH-UBIQUINONE OXIDOREDUCTASE CHAIN 4"/>
    <property type="match status" value="1"/>
</dbReference>
<evidence type="ECO:0000256" key="10">
    <source>
        <dbReference type="ARBA" id="ARBA00022982"/>
    </source>
</evidence>
<gene>
    <name evidence="19" type="primary">nad4</name>
</gene>
<dbReference type="AlphaFoldDB" id="A0A9E8G7F6"/>
<name>A0A9E8G7F6_9HYME</name>
<evidence type="ECO:0000256" key="14">
    <source>
        <dbReference type="ARBA" id="ARBA00023128"/>
    </source>
</evidence>
<evidence type="ECO:0000256" key="7">
    <source>
        <dbReference type="ARBA" id="ARBA00022660"/>
    </source>
</evidence>
<feature type="transmembrane region" description="Helical" evidence="17">
    <location>
        <begin position="178"/>
        <end position="201"/>
    </location>
</feature>
<dbReference type="GO" id="GO:0015990">
    <property type="term" value="P:electron transport coupled proton transport"/>
    <property type="evidence" value="ECO:0007669"/>
    <property type="project" value="TreeGrafter"/>
</dbReference>
<comment type="subcellular location">
    <subcellularLocation>
        <location evidence="2 17">Mitochondrion membrane</location>
        <topology evidence="2 17">Multi-pass membrane protein</topology>
    </subcellularLocation>
</comment>
<evidence type="ECO:0000256" key="13">
    <source>
        <dbReference type="ARBA" id="ARBA00023075"/>
    </source>
</evidence>
<comment type="similarity">
    <text evidence="3 17">Belongs to the complex I subunit 4 family.</text>
</comment>
<evidence type="ECO:0000256" key="15">
    <source>
        <dbReference type="ARBA" id="ARBA00023136"/>
    </source>
</evidence>
<comment type="function">
    <text evidence="1">Core subunit of the mitochondrial membrane respiratory chain NADH dehydrogenase (Complex I) that is believed to belong to the minimal assembly required for catalysis. Complex I functions in the transfer of electrons from NADH to the respiratory chain. The immediate electron acceptor for the enzyme is believed to be ubiquinone.</text>
</comment>
<feature type="transmembrane region" description="Helical" evidence="17">
    <location>
        <begin position="83"/>
        <end position="101"/>
    </location>
</feature>
<evidence type="ECO:0000256" key="9">
    <source>
        <dbReference type="ARBA" id="ARBA00022967"/>
    </source>
</evidence>
<keyword evidence="14 17" id="KW-0496">Mitochondrion</keyword>
<evidence type="ECO:0000313" key="19">
    <source>
        <dbReference type="EMBL" id="UZT67422.1"/>
    </source>
</evidence>
<dbReference type="GO" id="GO:0003954">
    <property type="term" value="F:NADH dehydrogenase activity"/>
    <property type="evidence" value="ECO:0007669"/>
    <property type="project" value="TreeGrafter"/>
</dbReference>
<feature type="transmembrane region" description="Helical" evidence="17">
    <location>
        <begin position="373"/>
        <end position="397"/>
    </location>
</feature>
<comment type="catalytic activity">
    <reaction evidence="16 17">
        <text>a ubiquinone + NADH + 5 H(+)(in) = a ubiquinol + NAD(+) + 4 H(+)(out)</text>
        <dbReference type="Rhea" id="RHEA:29091"/>
        <dbReference type="Rhea" id="RHEA-COMP:9565"/>
        <dbReference type="Rhea" id="RHEA-COMP:9566"/>
        <dbReference type="ChEBI" id="CHEBI:15378"/>
        <dbReference type="ChEBI" id="CHEBI:16389"/>
        <dbReference type="ChEBI" id="CHEBI:17976"/>
        <dbReference type="ChEBI" id="CHEBI:57540"/>
        <dbReference type="ChEBI" id="CHEBI:57945"/>
        <dbReference type="EC" id="7.1.1.2"/>
    </reaction>
</comment>
<evidence type="ECO:0000256" key="6">
    <source>
        <dbReference type="ARBA" id="ARBA00022448"/>
    </source>
</evidence>
<keyword evidence="6 17" id="KW-0813">Transport</keyword>
<keyword evidence="15 17" id="KW-0472">Membrane</keyword>
<keyword evidence="8 17" id="KW-0812">Transmembrane</keyword>
<feature type="transmembrane region" description="Helical" evidence="17">
    <location>
        <begin position="336"/>
        <end position="353"/>
    </location>
</feature>
<organism evidence="19">
    <name type="scientific">Aegilips sp. ZJUH 20220002</name>
    <dbReference type="NCBI Taxonomy" id="2943451"/>
    <lineage>
        <taxon>Eukaryota</taxon>
        <taxon>Metazoa</taxon>
        <taxon>Ecdysozoa</taxon>
        <taxon>Arthropoda</taxon>
        <taxon>Hexapoda</taxon>
        <taxon>Insecta</taxon>
        <taxon>Pterygota</taxon>
        <taxon>Neoptera</taxon>
        <taxon>Endopterygota</taxon>
        <taxon>Hymenoptera</taxon>
        <taxon>Apocrita</taxon>
        <taxon>Proctotrupomorpha</taxon>
        <taxon>Cynipoidea</taxon>
        <taxon>Figitidae</taxon>
        <taxon>Anacharitinae</taxon>
        <taxon>Aegilips</taxon>
    </lineage>
</organism>
<feature type="transmembrane region" description="Helical" evidence="17">
    <location>
        <begin position="418"/>
        <end position="435"/>
    </location>
</feature>
<dbReference type="EC" id="7.1.1.2" evidence="4 17"/>
<feature type="transmembrane region" description="Helical" evidence="17">
    <location>
        <begin position="21"/>
        <end position="39"/>
    </location>
</feature>
<evidence type="ECO:0000256" key="2">
    <source>
        <dbReference type="ARBA" id="ARBA00004225"/>
    </source>
</evidence>
<feature type="transmembrane region" description="Helical" evidence="17">
    <location>
        <begin position="139"/>
        <end position="158"/>
    </location>
</feature>
<protein>
    <recommendedName>
        <fullName evidence="5 17">NADH-ubiquinone oxidoreductase chain 4</fullName>
        <ecNumber evidence="4 17">7.1.1.2</ecNumber>
    </recommendedName>
</protein>
<keyword evidence="9" id="KW-1278">Translocase</keyword>
<evidence type="ECO:0000256" key="12">
    <source>
        <dbReference type="ARBA" id="ARBA00023027"/>
    </source>
</evidence>
<proteinExistence type="inferred from homology"/>
<sequence>MMISLTMMILLILMNLIMKKNNSISINLLMLNFIMFLMINKSFNFLNNFFWFLNNDFYSFYLILMTIWITSLMMLYKKMMFMKLYTINIMIMLIILTMTFLSYSFMMFYFLFEISMIPTFILIIGWGTQIERLEAGMYMMMYTLFASLPMMITLIKIFNMNNSLNMLILNNSNIINNIYMYMYMLMAFLIKMPMFMTHLWLPKAHVEAPISGSMILAAIMLKLGSYGMLRIMMIMENMCMKYNILIISFSLFGSLYISMICLQQIDMKMLIAYSSVVHMNILISNLLTMSQLSYISSLIMMISHGLCSSALFFIININYERMKNRSIMINKGMMNLFPSLTLFWFILSIYNTASPPSLNMFCEIMMILNLNMWNSINMIMLMLISMTTMIYMMFFYSNTQHGKLSKNLNYSMNINMKEFINLILHTFPLTLMILMF</sequence>
<evidence type="ECO:0000256" key="3">
    <source>
        <dbReference type="ARBA" id="ARBA00009025"/>
    </source>
</evidence>
<evidence type="ECO:0000256" key="8">
    <source>
        <dbReference type="ARBA" id="ARBA00022692"/>
    </source>
</evidence>
<dbReference type="GO" id="GO:0042773">
    <property type="term" value="P:ATP synthesis coupled electron transport"/>
    <property type="evidence" value="ECO:0007669"/>
    <property type="project" value="InterPro"/>
</dbReference>
<reference evidence="19" key="1">
    <citation type="journal article" date="2022" name="Genes (Basel)">
        <title>Novel Gene Rearrangements in the Mitochondrial Genomes of Cynipoid Wasps (Hymenoptera: Cynipoidea).</title>
        <authorList>
            <person name="Shu X."/>
            <person name="Li Z."/>
            <person name="Yuan R."/>
            <person name="Tang P."/>
            <person name="Chen X."/>
        </authorList>
    </citation>
    <scope>NUCLEOTIDE SEQUENCE</scope>
</reference>
<feature type="transmembrane region" description="Helical" evidence="17">
    <location>
        <begin position="59"/>
        <end position="76"/>
    </location>
</feature>
<dbReference type="PRINTS" id="PR01437">
    <property type="entry name" value="NUOXDRDTASE4"/>
</dbReference>
<evidence type="ECO:0000256" key="17">
    <source>
        <dbReference type="RuleBase" id="RU003297"/>
    </source>
</evidence>
<keyword evidence="7 17" id="KW-0679">Respiratory chain</keyword>
<reference evidence="19" key="2">
    <citation type="submission" date="2022-02" db="EMBL/GenBank/DDBJ databases">
        <authorList>
            <person name="Shu X.H."/>
            <person name="Li Z.K."/>
            <person name="Tang P."/>
            <person name="Chen X.X."/>
        </authorList>
    </citation>
    <scope>NUCLEOTIDE SEQUENCE</scope>
</reference>
<evidence type="ECO:0000256" key="11">
    <source>
        <dbReference type="ARBA" id="ARBA00022989"/>
    </source>
</evidence>
<evidence type="ECO:0000256" key="16">
    <source>
        <dbReference type="ARBA" id="ARBA00049551"/>
    </source>
</evidence>
<dbReference type="GO" id="GO:0008137">
    <property type="term" value="F:NADH dehydrogenase (ubiquinone) activity"/>
    <property type="evidence" value="ECO:0007669"/>
    <property type="project" value="UniProtKB-UniRule"/>
</dbReference>
<evidence type="ECO:0000259" key="18">
    <source>
        <dbReference type="Pfam" id="PF00361"/>
    </source>
</evidence>
<keyword evidence="13 17" id="KW-0830">Ubiquinone</keyword>
<keyword evidence="12 17" id="KW-0520">NAD</keyword>
<evidence type="ECO:0000256" key="4">
    <source>
        <dbReference type="ARBA" id="ARBA00012944"/>
    </source>
</evidence>
<evidence type="ECO:0000256" key="1">
    <source>
        <dbReference type="ARBA" id="ARBA00003257"/>
    </source>
</evidence>
<keyword evidence="11 17" id="KW-1133">Transmembrane helix</keyword>
<dbReference type="InterPro" id="IPR001750">
    <property type="entry name" value="ND/Mrp_TM"/>
</dbReference>
<dbReference type="InterPro" id="IPR003918">
    <property type="entry name" value="NADH_UbQ_OxRdtase"/>
</dbReference>
<comment type="function">
    <text evidence="17">Core subunit of the mitochondrial membrane respiratory chain NADH dehydrogenase (Complex I) which catalyzes electron transfer from NADH through the respiratory chain, using ubiquinone as an electron acceptor. Essential for the catalytic activity and assembly of complex I.</text>
</comment>
<dbReference type="GO" id="GO:0048039">
    <property type="term" value="F:ubiquinone binding"/>
    <property type="evidence" value="ECO:0007669"/>
    <property type="project" value="TreeGrafter"/>
</dbReference>
<dbReference type="PANTHER" id="PTHR43507:SF20">
    <property type="entry name" value="NADH-UBIQUINONE OXIDOREDUCTASE CHAIN 4"/>
    <property type="match status" value="1"/>
</dbReference>
<dbReference type="GO" id="GO:0031966">
    <property type="term" value="C:mitochondrial membrane"/>
    <property type="evidence" value="ECO:0007669"/>
    <property type="project" value="UniProtKB-SubCell"/>
</dbReference>